<protein>
    <submittedName>
        <fullName evidence="2">Serine protease HhoA</fullName>
    </submittedName>
</protein>
<dbReference type="KEGG" id="peh:Spb1_13670"/>
<dbReference type="InterPro" id="IPR043504">
    <property type="entry name" value="Peptidase_S1_PA_chymotrypsin"/>
</dbReference>
<dbReference type="Proteomes" id="UP000315349">
    <property type="component" value="Chromosome"/>
</dbReference>
<accession>A0A518GLZ9</accession>
<organism evidence="2 3">
    <name type="scientific">Planctopirus ephydatiae</name>
    <dbReference type="NCBI Taxonomy" id="2528019"/>
    <lineage>
        <taxon>Bacteria</taxon>
        <taxon>Pseudomonadati</taxon>
        <taxon>Planctomycetota</taxon>
        <taxon>Planctomycetia</taxon>
        <taxon>Planctomycetales</taxon>
        <taxon>Planctomycetaceae</taxon>
        <taxon>Planctopirus</taxon>
    </lineage>
</organism>
<dbReference type="RefSeq" id="WP_145297340.1">
    <property type="nucleotide sequence ID" value="NZ_CP036299.1"/>
</dbReference>
<dbReference type="PANTHER" id="PTHR43019">
    <property type="entry name" value="SERINE ENDOPROTEASE DEGS"/>
    <property type="match status" value="1"/>
</dbReference>
<dbReference type="EMBL" id="CP036299">
    <property type="protein sequence ID" value="QDV29461.1"/>
    <property type="molecule type" value="Genomic_DNA"/>
</dbReference>
<keyword evidence="2" id="KW-0378">Hydrolase</keyword>
<keyword evidence="2" id="KW-0645">Protease</keyword>
<evidence type="ECO:0000256" key="1">
    <source>
        <dbReference type="SAM" id="MobiDB-lite"/>
    </source>
</evidence>
<dbReference type="PANTHER" id="PTHR43019:SF23">
    <property type="entry name" value="PROTEASE DO-LIKE 5, CHLOROPLASTIC"/>
    <property type="match status" value="1"/>
</dbReference>
<dbReference type="OrthoDB" id="281406at2"/>
<dbReference type="AlphaFoldDB" id="A0A518GLZ9"/>
<dbReference type="Pfam" id="PF13365">
    <property type="entry name" value="Trypsin_2"/>
    <property type="match status" value="1"/>
</dbReference>
<sequence>MTIRAAFVQVLVLVAVGNLWADHPRGEGEVSRANQFFDDGAFRKLQTDQARALHANGSLVKASDLAKQLERKTVGLDLPEAATAVSPMSPRELYQKCRQSVFSLAEVRDCEGCGEIHVTPYGTGFAITADGVLLTNHHLIKALESSSRLVASTADGKTYPVVEVLASSEKDDVAAIRIDGSGFEPLQLSVDNFVGTRVSVINHPRGHLYSLSEGIVTRLFTQYSQRTMLISGEYAVGSSGAPVLDSSGKVLGMVAATSSLNDQMILRVCIPTQSLLEILTQSEPGAAQEMQDPLATERACLKATFAAFQQLLQLHQQGRISSEEMDERFATLHSIMMHAIERCPDDPVAKQYSKVAEFMRKQQRTQSGEQDAADQLPARRDSNPE</sequence>
<proteinExistence type="predicted"/>
<evidence type="ECO:0000313" key="2">
    <source>
        <dbReference type="EMBL" id="QDV29461.1"/>
    </source>
</evidence>
<dbReference type="GO" id="GO:0008233">
    <property type="term" value="F:peptidase activity"/>
    <property type="evidence" value="ECO:0007669"/>
    <property type="project" value="UniProtKB-KW"/>
</dbReference>
<feature type="region of interest" description="Disordered" evidence="1">
    <location>
        <begin position="359"/>
        <end position="385"/>
    </location>
</feature>
<dbReference type="InterPro" id="IPR009003">
    <property type="entry name" value="Peptidase_S1_PA"/>
</dbReference>
<dbReference type="SUPFAM" id="SSF50494">
    <property type="entry name" value="Trypsin-like serine proteases"/>
    <property type="match status" value="1"/>
</dbReference>
<keyword evidence="3" id="KW-1185">Reference proteome</keyword>
<dbReference type="Gene3D" id="2.40.10.10">
    <property type="entry name" value="Trypsin-like serine proteases"/>
    <property type="match status" value="2"/>
</dbReference>
<gene>
    <name evidence="2" type="primary">hhoA_1</name>
    <name evidence="2" type="ORF">Spb1_13670</name>
</gene>
<reference evidence="2 3" key="1">
    <citation type="submission" date="2019-02" db="EMBL/GenBank/DDBJ databases">
        <title>Deep-cultivation of Planctomycetes and their phenomic and genomic characterization uncovers novel biology.</title>
        <authorList>
            <person name="Wiegand S."/>
            <person name="Jogler M."/>
            <person name="Boedeker C."/>
            <person name="Pinto D."/>
            <person name="Vollmers J."/>
            <person name="Rivas-Marin E."/>
            <person name="Kohn T."/>
            <person name="Peeters S.H."/>
            <person name="Heuer A."/>
            <person name="Rast P."/>
            <person name="Oberbeckmann S."/>
            <person name="Bunk B."/>
            <person name="Jeske O."/>
            <person name="Meyerdierks A."/>
            <person name="Storesund J.E."/>
            <person name="Kallscheuer N."/>
            <person name="Luecker S."/>
            <person name="Lage O.M."/>
            <person name="Pohl T."/>
            <person name="Merkel B.J."/>
            <person name="Hornburger P."/>
            <person name="Mueller R.-W."/>
            <person name="Bruemmer F."/>
            <person name="Labrenz M."/>
            <person name="Spormann A.M."/>
            <person name="Op den Camp H."/>
            <person name="Overmann J."/>
            <person name="Amann R."/>
            <person name="Jetten M.S.M."/>
            <person name="Mascher T."/>
            <person name="Medema M.H."/>
            <person name="Devos D.P."/>
            <person name="Kaster A.-K."/>
            <person name="Ovreas L."/>
            <person name="Rohde M."/>
            <person name="Galperin M.Y."/>
            <person name="Jogler C."/>
        </authorList>
    </citation>
    <scope>NUCLEOTIDE SEQUENCE [LARGE SCALE GENOMIC DNA]</scope>
    <source>
        <strain evidence="2 3">Spb1</strain>
    </source>
</reference>
<name>A0A518GLZ9_9PLAN</name>
<evidence type="ECO:0000313" key="3">
    <source>
        <dbReference type="Proteomes" id="UP000315349"/>
    </source>
</evidence>
<dbReference type="GO" id="GO:0006508">
    <property type="term" value="P:proteolysis"/>
    <property type="evidence" value="ECO:0007669"/>
    <property type="project" value="UniProtKB-KW"/>
</dbReference>